<keyword evidence="2" id="KW-1185">Reference proteome</keyword>
<evidence type="ECO:0000313" key="2">
    <source>
        <dbReference type="Proteomes" id="UP001195483"/>
    </source>
</evidence>
<reference evidence="1" key="1">
    <citation type="journal article" date="2021" name="Genome Biol. Evol.">
        <title>A High-Quality Reference Genome for a Parasitic Bivalve with Doubly Uniparental Inheritance (Bivalvia: Unionida).</title>
        <authorList>
            <person name="Smith C.H."/>
        </authorList>
    </citation>
    <scope>NUCLEOTIDE SEQUENCE</scope>
    <source>
        <strain evidence="1">CHS0354</strain>
    </source>
</reference>
<feature type="non-terminal residue" evidence="1">
    <location>
        <position position="130"/>
    </location>
</feature>
<organism evidence="1 2">
    <name type="scientific">Potamilus streckersoni</name>
    <dbReference type="NCBI Taxonomy" id="2493646"/>
    <lineage>
        <taxon>Eukaryota</taxon>
        <taxon>Metazoa</taxon>
        <taxon>Spiralia</taxon>
        <taxon>Lophotrochozoa</taxon>
        <taxon>Mollusca</taxon>
        <taxon>Bivalvia</taxon>
        <taxon>Autobranchia</taxon>
        <taxon>Heteroconchia</taxon>
        <taxon>Palaeoheterodonta</taxon>
        <taxon>Unionida</taxon>
        <taxon>Unionoidea</taxon>
        <taxon>Unionidae</taxon>
        <taxon>Ambleminae</taxon>
        <taxon>Lampsilini</taxon>
        <taxon>Potamilus</taxon>
    </lineage>
</organism>
<reference evidence="1" key="3">
    <citation type="submission" date="2023-05" db="EMBL/GenBank/DDBJ databases">
        <authorList>
            <person name="Smith C.H."/>
        </authorList>
    </citation>
    <scope>NUCLEOTIDE SEQUENCE</scope>
    <source>
        <strain evidence="1">CHS0354</strain>
        <tissue evidence="1">Mantle</tissue>
    </source>
</reference>
<proteinExistence type="predicted"/>
<dbReference type="EMBL" id="JAEAOA010001808">
    <property type="protein sequence ID" value="KAK3603465.1"/>
    <property type="molecule type" value="Genomic_DNA"/>
</dbReference>
<evidence type="ECO:0000313" key="1">
    <source>
        <dbReference type="EMBL" id="KAK3603465.1"/>
    </source>
</evidence>
<reference evidence="1" key="2">
    <citation type="journal article" date="2021" name="Genome Biol. Evol.">
        <title>Developing a high-quality reference genome for a parasitic bivalve with doubly uniparental inheritance (Bivalvia: Unionida).</title>
        <authorList>
            <person name="Smith C.H."/>
        </authorList>
    </citation>
    <scope>NUCLEOTIDE SEQUENCE</scope>
    <source>
        <strain evidence="1">CHS0354</strain>
        <tissue evidence="1">Mantle</tissue>
    </source>
</reference>
<protein>
    <submittedName>
        <fullName evidence="1">Uncharacterized protein</fullName>
    </submittedName>
</protein>
<gene>
    <name evidence="1" type="ORF">CHS0354_030306</name>
</gene>
<comment type="caution">
    <text evidence="1">The sequence shown here is derived from an EMBL/GenBank/DDBJ whole genome shotgun (WGS) entry which is preliminary data.</text>
</comment>
<dbReference type="AlphaFoldDB" id="A0AAE0W7W9"/>
<dbReference type="Proteomes" id="UP001195483">
    <property type="component" value="Unassembled WGS sequence"/>
</dbReference>
<name>A0AAE0W7W9_9BIVA</name>
<sequence length="130" mass="16206">MDDYNKEILPPMEYVKFEEIIKKYREKFDQFKNQYGEIIYEKMMDDYNKRNFPESDDECDYYENLDDELYEYEDILEESRQHPLVAHDDILEEIKSHPQVKYDKYYNTQQQCDIWLPRSKIFNEQGEKRI</sequence>
<accession>A0AAE0W7W9</accession>